<feature type="region of interest" description="Disordered" evidence="1">
    <location>
        <begin position="33"/>
        <end position="56"/>
    </location>
</feature>
<organism evidence="2 3">
    <name type="scientific">Hyphomicrobium sulfonivorans</name>
    <dbReference type="NCBI Taxonomy" id="121290"/>
    <lineage>
        <taxon>Bacteria</taxon>
        <taxon>Pseudomonadati</taxon>
        <taxon>Pseudomonadota</taxon>
        <taxon>Alphaproteobacteria</taxon>
        <taxon>Hyphomicrobiales</taxon>
        <taxon>Hyphomicrobiaceae</taxon>
        <taxon>Hyphomicrobium</taxon>
    </lineage>
</organism>
<evidence type="ECO:0000313" key="2">
    <source>
        <dbReference type="EMBL" id="KWT70911.1"/>
    </source>
</evidence>
<keyword evidence="3" id="KW-1185">Reference proteome</keyword>
<protein>
    <submittedName>
        <fullName evidence="2">Uncharacterized protein</fullName>
    </submittedName>
</protein>
<feature type="compositionally biased region" description="Basic residues" evidence="1">
    <location>
        <begin position="47"/>
        <end position="56"/>
    </location>
</feature>
<reference evidence="2 3" key="1">
    <citation type="submission" date="2015-10" db="EMBL/GenBank/DDBJ databases">
        <title>Transcriptomic analysis of a linuron degrading triple-species bacterial consortium.</title>
        <authorList>
            <person name="Albers P."/>
        </authorList>
    </citation>
    <scope>NUCLEOTIDE SEQUENCE [LARGE SCALE GENOMIC DNA]</scope>
    <source>
        <strain evidence="2 3">WDL6</strain>
    </source>
</reference>
<proteinExistence type="predicted"/>
<sequence length="56" mass="6287">MREDSTDNTSRSRPNSLLVRIDGESVWQFATRRKGSHAAAAPGVRASKFRRKNANE</sequence>
<accession>A0A109BLC6</accession>
<gene>
    <name evidence="2" type="ORF">APY04_0573</name>
</gene>
<dbReference type="PATRIC" id="fig|121290.4.peg.1044"/>
<name>A0A109BLC6_HYPSL</name>
<evidence type="ECO:0000313" key="3">
    <source>
        <dbReference type="Proteomes" id="UP000059074"/>
    </source>
</evidence>
<dbReference type="AlphaFoldDB" id="A0A109BLC6"/>
<comment type="caution">
    <text evidence="2">The sequence shown here is derived from an EMBL/GenBank/DDBJ whole genome shotgun (WGS) entry which is preliminary data.</text>
</comment>
<evidence type="ECO:0000256" key="1">
    <source>
        <dbReference type="SAM" id="MobiDB-lite"/>
    </source>
</evidence>
<dbReference type="Proteomes" id="UP000059074">
    <property type="component" value="Unassembled WGS sequence"/>
</dbReference>
<dbReference type="EMBL" id="LMTR01000027">
    <property type="protein sequence ID" value="KWT70911.1"/>
    <property type="molecule type" value="Genomic_DNA"/>
</dbReference>